<proteinExistence type="predicted"/>
<evidence type="ECO:0000313" key="3">
    <source>
        <dbReference type="Proteomes" id="UP001370490"/>
    </source>
</evidence>
<dbReference type="EMBL" id="JBAMMX010000008">
    <property type="protein sequence ID" value="KAK6934144.1"/>
    <property type="molecule type" value="Genomic_DNA"/>
</dbReference>
<evidence type="ECO:0000313" key="2">
    <source>
        <dbReference type="EMBL" id="KAK6934144.1"/>
    </source>
</evidence>
<feature type="region of interest" description="Disordered" evidence="1">
    <location>
        <begin position="54"/>
        <end position="95"/>
    </location>
</feature>
<keyword evidence="3" id="KW-1185">Reference proteome</keyword>
<organism evidence="2 3">
    <name type="scientific">Dillenia turbinata</name>
    <dbReference type="NCBI Taxonomy" id="194707"/>
    <lineage>
        <taxon>Eukaryota</taxon>
        <taxon>Viridiplantae</taxon>
        <taxon>Streptophyta</taxon>
        <taxon>Embryophyta</taxon>
        <taxon>Tracheophyta</taxon>
        <taxon>Spermatophyta</taxon>
        <taxon>Magnoliopsida</taxon>
        <taxon>eudicotyledons</taxon>
        <taxon>Gunneridae</taxon>
        <taxon>Pentapetalae</taxon>
        <taxon>Dilleniales</taxon>
        <taxon>Dilleniaceae</taxon>
        <taxon>Dillenia</taxon>
    </lineage>
</organism>
<evidence type="ECO:0000256" key="1">
    <source>
        <dbReference type="SAM" id="MobiDB-lite"/>
    </source>
</evidence>
<protein>
    <submittedName>
        <fullName evidence="2">Uncharacterized protein</fullName>
    </submittedName>
</protein>
<dbReference type="Proteomes" id="UP001370490">
    <property type="component" value="Unassembled WGS sequence"/>
</dbReference>
<dbReference type="AlphaFoldDB" id="A0AAN8VM37"/>
<feature type="region of interest" description="Disordered" evidence="1">
    <location>
        <begin position="510"/>
        <end position="539"/>
    </location>
</feature>
<reference evidence="2 3" key="1">
    <citation type="submission" date="2023-12" db="EMBL/GenBank/DDBJ databases">
        <title>A high-quality genome assembly for Dillenia turbinata (Dilleniales).</title>
        <authorList>
            <person name="Chanderbali A."/>
        </authorList>
    </citation>
    <scope>NUCLEOTIDE SEQUENCE [LARGE SCALE GENOMIC DNA]</scope>
    <source>
        <strain evidence="2">LSX21</strain>
        <tissue evidence="2">Leaf</tissue>
    </source>
</reference>
<feature type="region of interest" description="Disordered" evidence="1">
    <location>
        <begin position="273"/>
        <end position="311"/>
    </location>
</feature>
<comment type="caution">
    <text evidence="2">The sequence shown here is derived from an EMBL/GenBank/DDBJ whole genome shotgun (WGS) entry which is preliminary data.</text>
</comment>
<accession>A0AAN8VM37</accession>
<feature type="compositionally biased region" description="Polar residues" evidence="1">
    <location>
        <begin position="291"/>
        <end position="310"/>
    </location>
</feature>
<dbReference type="PANTHER" id="PTHR34546:SF3">
    <property type="entry name" value="OS06G0153600 PROTEIN"/>
    <property type="match status" value="1"/>
</dbReference>
<sequence length="561" mass="62474">MLTKMLLSHKIEAHENQTLSQILSCAKLSSFSMDPYDEQRLRDEVIYLHSLWHRGSSSSSNRKPRFTSTLKPANSQSSKKSSKKGKNKNPPVSDVQWIAPELLSRKVETTGWPKPKTHLANSVSADQLAKFASTQLHLKVLKACEGFFRATVDSDDDGDEYEDQDEDDLMKDEEDCDDGSDFFMTLFNDDDEIRGHYVKNCENGEFYCLVCSAIGKKLGKKFKNCVALVQHSISISKTKKRRAHRAYSRVICQVLGWDINHLPNIQSSLADSLNQSQGNADGISGGRKVISNASNKNENTGNASHNSAVPGQNIDACWKEGESSRHNSVNGKPVICNASQPSGDDTGWPSATPLVVPASTLVSAEESAKLSASLLHLKGLKACEEFFHNNEDDEDSEDDLENDNLMEEDDNKDRFNFFLKMLNDDEGLRSYYEQNNSGEFYCLVCSGMVKKLVKKFNHCIALVQHSSSISKTKRRRDHRAYAQAICHIFGWDVNSLPVSVCLAGEATSQSQGLTNTKDDGDKESFPASNGQEIDVNRDTDPIIEKDTLVLISPFPLNERNQ</sequence>
<gene>
    <name evidence="2" type="ORF">RJ641_034299</name>
</gene>
<name>A0AAN8VM37_9MAGN</name>
<dbReference type="PANTHER" id="PTHR34546">
    <property type="entry name" value="OS06G0153600 PROTEIN"/>
    <property type="match status" value="1"/>
</dbReference>